<dbReference type="RefSeq" id="WP_171380717.1">
    <property type="nucleotide sequence ID" value="NZ_PKQI01000007.1"/>
</dbReference>
<evidence type="ECO:0000313" key="1">
    <source>
        <dbReference type="EMBL" id="NNV23938.1"/>
    </source>
</evidence>
<comment type="caution">
    <text evidence="1">The sequence shown here is derived from an EMBL/GenBank/DDBJ whole genome shotgun (WGS) entry which is preliminary data.</text>
</comment>
<name>A0A7Y3X057_9HYPH</name>
<organism evidence="1 2">
    <name type="scientific">Brucella pseudogrignonensis</name>
    <dbReference type="NCBI Taxonomy" id="419475"/>
    <lineage>
        <taxon>Bacteria</taxon>
        <taxon>Pseudomonadati</taxon>
        <taxon>Pseudomonadota</taxon>
        <taxon>Alphaproteobacteria</taxon>
        <taxon>Hyphomicrobiales</taxon>
        <taxon>Brucellaceae</taxon>
        <taxon>Brucella/Ochrobactrum group</taxon>
        <taxon>Brucella</taxon>
    </lineage>
</organism>
<gene>
    <name evidence="1" type="ORF">EHE22_26680</name>
</gene>
<protein>
    <submittedName>
        <fullName evidence="1">Phage virion morphogenesis protein</fullName>
    </submittedName>
</protein>
<dbReference type="NCBIfam" id="TIGR01635">
    <property type="entry name" value="tail_comp_S"/>
    <property type="match status" value="1"/>
</dbReference>
<dbReference type="EMBL" id="PKQI01000007">
    <property type="protein sequence ID" value="NNV23938.1"/>
    <property type="molecule type" value="Genomic_DNA"/>
</dbReference>
<dbReference type="Proteomes" id="UP000526233">
    <property type="component" value="Unassembled WGS sequence"/>
</dbReference>
<proteinExistence type="predicted"/>
<dbReference type="InterPro" id="IPR006522">
    <property type="entry name" value="Phage_virion_morphogenesis"/>
</dbReference>
<sequence>MSGVSLEIEVADKAVHQAFTRLIGIMADTTPVMSAIGTGLVGSTHRRFITQTSPDGAAWAKLNPEYKKGKRNRRILTESGRLRDSITHRASRDAVTIGTNVIYAAPHQLGATIKPVSASHLWFRMGGNLIKAASVTLPARPFLGISNDDEAMIAETVFGFVARHFPNRTAH</sequence>
<evidence type="ECO:0000313" key="2">
    <source>
        <dbReference type="Proteomes" id="UP000526233"/>
    </source>
</evidence>
<accession>A0A7Y3X057</accession>
<dbReference type="AlphaFoldDB" id="A0A7Y3X057"/>
<dbReference type="Pfam" id="PF05069">
    <property type="entry name" value="Phage_tail_S"/>
    <property type="match status" value="1"/>
</dbReference>
<reference evidence="1 2" key="1">
    <citation type="submission" date="2018-11" db="EMBL/GenBank/DDBJ databases">
        <title>Genome sequencing and analysis.</title>
        <authorList>
            <person name="Huang Y.-T."/>
        </authorList>
    </citation>
    <scope>NUCLEOTIDE SEQUENCE [LARGE SCALE GENOMIC DNA]</scope>
    <source>
        <strain evidence="1 2">SHIN</strain>
    </source>
</reference>